<protein>
    <recommendedName>
        <fullName evidence="3">DUF1488 domain-containing protein</fullName>
    </recommendedName>
</protein>
<accession>A0ABV6Z981</accession>
<dbReference type="Proteomes" id="UP001595190">
    <property type="component" value="Unassembled WGS sequence"/>
</dbReference>
<evidence type="ECO:0000313" key="2">
    <source>
        <dbReference type="Proteomes" id="UP001595190"/>
    </source>
</evidence>
<evidence type="ECO:0008006" key="3">
    <source>
        <dbReference type="Google" id="ProtNLM"/>
    </source>
</evidence>
<gene>
    <name evidence="1" type="ORF">ACETRX_03935</name>
</gene>
<name>A0ABV6Z981_9HYPH</name>
<organism evidence="1 2">
    <name type="scientific">Labrys neptuniae</name>
    <dbReference type="NCBI Taxonomy" id="376174"/>
    <lineage>
        <taxon>Bacteria</taxon>
        <taxon>Pseudomonadati</taxon>
        <taxon>Pseudomonadota</taxon>
        <taxon>Alphaproteobacteria</taxon>
        <taxon>Hyphomicrobiales</taxon>
        <taxon>Xanthobacteraceae</taxon>
        <taxon>Labrys</taxon>
    </lineage>
</organism>
<proteinExistence type="predicted"/>
<dbReference type="EMBL" id="JBHGPK010000001">
    <property type="protein sequence ID" value="MFC2248754.1"/>
    <property type="molecule type" value="Genomic_DNA"/>
</dbReference>
<reference evidence="1 2" key="1">
    <citation type="submission" date="2024-09" db="EMBL/GenBank/DDBJ databases">
        <title>Description of Labrys sedimenti sp. nov., isolated from a diclofenac-degrading enrichment culture, and genome-based reclassification of Labrys portucalensis as a later heterotypic synonym of Labrys neptuniae.</title>
        <authorList>
            <person name="Tancsics A."/>
            <person name="Csepanyi A."/>
        </authorList>
    </citation>
    <scope>NUCLEOTIDE SEQUENCE [LARGE SCALE GENOMIC DNA]</scope>
    <source>
        <strain evidence="1 2">LMG 23412</strain>
    </source>
</reference>
<evidence type="ECO:0000313" key="1">
    <source>
        <dbReference type="EMBL" id="MFC2248754.1"/>
    </source>
</evidence>
<dbReference type="RefSeq" id="WP_394308684.1">
    <property type="nucleotide sequence ID" value="NZ_JBHGPK010000001.1"/>
</dbReference>
<sequence>MNDTVKIFGAIYAAAPPGITLTIEPDADGYLVLSQQRPLSPEEKRQIERAAFIANGRQNFRLHFDKGKRPSELRFQSK</sequence>
<comment type="caution">
    <text evidence="1">The sequence shown here is derived from an EMBL/GenBank/DDBJ whole genome shotgun (WGS) entry which is preliminary data.</text>
</comment>